<proteinExistence type="predicted"/>
<accession>A0A4C1WSE2</accession>
<organism evidence="2 3">
    <name type="scientific">Eumeta variegata</name>
    <name type="common">Bagworm moth</name>
    <name type="synonym">Eumeta japonica</name>
    <dbReference type="NCBI Taxonomy" id="151549"/>
    <lineage>
        <taxon>Eukaryota</taxon>
        <taxon>Metazoa</taxon>
        <taxon>Ecdysozoa</taxon>
        <taxon>Arthropoda</taxon>
        <taxon>Hexapoda</taxon>
        <taxon>Insecta</taxon>
        <taxon>Pterygota</taxon>
        <taxon>Neoptera</taxon>
        <taxon>Endopterygota</taxon>
        <taxon>Lepidoptera</taxon>
        <taxon>Glossata</taxon>
        <taxon>Ditrysia</taxon>
        <taxon>Tineoidea</taxon>
        <taxon>Psychidae</taxon>
        <taxon>Oiketicinae</taxon>
        <taxon>Eumeta</taxon>
    </lineage>
</organism>
<keyword evidence="3" id="KW-1185">Reference proteome</keyword>
<dbReference type="OrthoDB" id="10063284at2759"/>
<comment type="caution">
    <text evidence="2">The sequence shown here is derived from an EMBL/GenBank/DDBJ whole genome shotgun (WGS) entry which is preliminary data.</text>
</comment>
<protein>
    <submittedName>
        <fullName evidence="2">Uncharacterized protein</fullName>
    </submittedName>
</protein>
<feature type="compositionally biased region" description="Basic and acidic residues" evidence="1">
    <location>
        <begin position="49"/>
        <end position="61"/>
    </location>
</feature>
<evidence type="ECO:0000313" key="2">
    <source>
        <dbReference type="EMBL" id="GBP53239.1"/>
    </source>
</evidence>
<reference evidence="2 3" key="1">
    <citation type="journal article" date="2019" name="Commun. Biol.">
        <title>The bagworm genome reveals a unique fibroin gene that provides high tensile strength.</title>
        <authorList>
            <person name="Kono N."/>
            <person name="Nakamura H."/>
            <person name="Ohtoshi R."/>
            <person name="Tomita M."/>
            <person name="Numata K."/>
            <person name="Arakawa K."/>
        </authorList>
    </citation>
    <scope>NUCLEOTIDE SEQUENCE [LARGE SCALE GENOMIC DNA]</scope>
</reference>
<feature type="region of interest" description="Disordered" evidence="1">
    <location>
        <begin position="36"/>
        <end position="70"/>
    </location>
</feature>
<evidence type="ECO:0000256" key="1">
    <source>
        <dbReference type="SAM" id="MobiDB-lite"/>
    </source>
</evidence>
<dbReference type="EMBL" id="BGZK01000619">
    <property type="protein sequence ID" value="GBP53239.1"/>
    <property type="molecule type" value="Genomic_DNA"/>
</dbReference>
<name>A0A4C1WSE2_EUMVA</name>
<dbReference type="AlphaFoldDB" id="A0A4C1WSE2"/>
<sequence>MFLAFCPFKRIKIFQSDFTVQALPCLSMCKEQPEQLEKTKPEYGGSKSPHSDSDGLQKTEFDGPSNYPGVEKMTDQQQSFFSNQAVLLAENHRENIEFRSTECNGGHLTSSMWSHETPSDLITQYPRPSQEIAEALKEVKQTSRAPEAKCEAGHLLPAIKDFKFILNLTIWANILREINRVNIEIQKEDIILSHSVALMDSLLKTLQKMRQNPMEYWIKEAGEFAEKSGVDPILQNKRISKRKKHFDEMCEDELQTLQPVQLFSKKIMMVFDLIISEIKKRFDCATMLNLNFAFLNGTNILKMSIEELQKYGADLARKYKRDLSAVEFCQELYVFKEQAPLLFGDIEKEYAEDYTTKRNDILETVTDFYREFYNDEQITSTISNKKDFEEIVPYILRDEVMKAIKSLKKGKAPGEDNISNELLIRTSPIILNTLTNLFNEILTTEDIPHQWTTSTITLFYKKEKIDDISTTVDIANVYYI</sequence>
<gene>
    <name evidence="2" type="ORF">EVAR_88123_1</name>
</gene>
<evidence type="ECO:0000313" key="3">
    <source>
        <dbReference type="Proteomes" id="UP000299102"/>
    </source>
</evidence>
<dbReference type="Proteomes" id="UP000299102">
    <property type="component" value="Unassembled WGS sequence"/>
</dbReference>
<dbReference type="PANTHER" id="PTHR19446">
    <property type="entry name" value="REVERSE TRANSCRIPTASES"/>
    <property type="match status" value="1"/>
</dbReference>